<gene>
    <name evidence="11" type="ORF">OsI_02453</name>
</gene>
<feature type="transmembrane region" description="Helical" evidence="8">
    <location>
        <begin position="898"/>
        <end position="917"/>
    </location>
</feature>
<comment type="pathway">
    <text evidence="2">Ketone metabolism; succinyl-CoA degradation; acetoacetyl-CoA from succinyl-CoA: step 1/1.</text>
</comment>
<dbReference type="Pfam" id="PF00106">
    <property type="entry name" value="adh_short"/>
    <property type="match status" value="1"/>
</dbReference>
<dbReference type="InterPro" id="IPR008927">
    <property type="entry name" value="6-PGluconate_DH-like_C_sf"/>
</dbReference>
<feature type="transmembrane region" description="Helical" evidence="8">
    <location>
        <begin position="747"/>
        <end position="767"/>
    </location>
</feature>
<evidence type="ECO:0000313" key="12">
    <source>
        <dbReference type="Proteomes" id="UP000007015"/>
    </source>
</evidence>
<dbReference type="GO" id="GO:0015288">
    <property type="term" value="F:porin activity"/>
    <property type="evidence" value="ECO:0007669"/>
    <property type="project" value="InterPro"/>
</dbReference>
<evidence type="ECO:0000256" key="2">
    <source>
        <dbReference type="ARBA" id="ARBA00004753"/>
    </source>
</evidence>
<dbReference type="Pfam" id="PF00725">
    <property type="entry name" value="3HCDH"/>
    <property type="match status" value="1"/>
</dbReference>
<evidence type="ECO:0000256" key="6">
    <source>
        <dbReference type="ARBA" id="ARBA00022946"/>
    </source>
</evidence>
<dbReference type="NCBIfam" id="NF009093">
    <property type="entry name" value="PRK12429.1"/>
    <property type="match status" value="1"/>
</dbReference>
<dbReference type="PROSITE" id="PS01274">
    <property type="entry name" value="COA_TRANSF_2"/>
    <property type="match status" value="1"/>
</dbReference>
<feature type="transmembrane region" description="Helical" evidence="8">
    <location>
        <begin position="587"/>
        <end position="606"/>
    </location>
</feature>
<dbReference type="NCBIfam" id="TIGR02428">
    <property type="entry name" value="pcaJ_scoB_fam"/>
    <property type="match status" value="1"/>
</dbReference>
<dbReference type="InterPro" id="IPR020904">
    <property type="entry name" value="Sc_DH/Rdtase_CS"/>
</dbReference>
<dbReference type="HOGENOM" id="CLU_244301_0_0_1"/>
<keyword evidence="8" id="KW-0812">Transmembrane</keyword>
<feature type="transmembrane region" description="Helical" evidence="8">
    <location>
        <begin position="626"/>
        <end position="645"/>
    </location>
</feature>
<dbReference type="SUPFAM" id="SSF100950">
    <property type="entry name" value="NagB/RpiA/CoA transferase-like"/>
    <property type="match status" value="2"/>
</dbReference>
<dbReference type="STRING" id="39946.B8AAA5"/>
<dbReference type="InterPro" id="IPR012791">
    <property type="entry name" value="3-oxoacid_CoA-transf_B"/>
</dbReference>
<keyword evidence="7" id="KW-0496">Mitochondrion</keyword>
<organism evidence="11 12">
    <name type="scientific">Oryza sativa subsp. indica</name>
    <name type="common">Rice</name>
    <dbReference type="NCBI Taxonomy" id="39946"/>
    <lineage>
        <taxon>Eukaryota</taxon>
        <taxon>Viridiplantae</taxon>
        <taxon>Streptophyta</taxon>
        <taxon>Embryophyta</taxon>
        <taxon>Tracheophyta</taxon>
        <taxon>Spermatophyta</taxon>
        <taxon>Magnoliopsida</taxon>
        <taxon>Liliopsida</taxon>
        <taxon>Poales</taxon>
        <taxon>Poaceae</taxon>
        <taxon>BOP clade</taxon>
        <taxon>Oryzoideae</taxon>
        <taxon>Oryzeae</taxon>
        <taxon>Oryzinae</taxon>
        <taxon>Oryza</taxon>
        <taxon>Oryza sativa</taxon>
    </lineage>
</organism>
<dbReference type="Gramene" id="BGIOSGA003777-TA">
    <property type="protein sequence ID" value="BGIOSGA003777-PA"/>
    <property type="gene ID" value="BGIOSGA003777"/>
</dbReference>
<dbReference type="Gene3D" id="2.40.160.10">
    <property type="entry name" value="Porin"/>
    <property type="match status" value="1"/>
</dbReference>
<dbReference type="InterPro" id="IPR036291">
    <property type="entry name" value="NAD(P)-bd_dom_sf"/>
</dbReference>
<dbReference type="Proteomes" id="UP000007015">
    <property type="component" value="Chromosome 1"/>
</dbReference>
<evidence type="ECO:0000256" key="8">
    <source>
        <dbReference type="SAM" id="Phobius"/>
    </source>
</evidence>
<evidence type="ECO:0000256" key="4">
    <source>
        <dbReference type="ARBA" id="ARBA00012490"/>
    </source>
</evidence>
<dbReference type="Pfam" id="PF13609">
    <property type="entry name" value="Porin_4"/>
    <property type="match status" value="1"/>
</dbReference>
<dbReference type="InterPro" id="IPR004164">
    <property type="entry name" value="CoA_transf_AS"/>
</dbReference>
<name>B8AAA5_ORYSI</name>
<dbReference type="Gene3D" id="3.40.50.720">
    <property type="entry name" value="NAD(P)-binding Rossmann-like Domain"/>
    <property type="match status" value="1"/>
</dbReference>
<dbReference type="InterPro" id="IPR037171">
    <property type="entry name" value="NagB/RpiA_transferase-like"/>
</dbReference>
<keyword evidence="8" id="KW-1133">Transmembrane helix</keyword>
<comment type="similarity">
    <text evidence="3">Belongs to the 3-oxoacid CoA-transferase subunit A family.</text>
</comment>
<sequence length="1601" mass="171889">MAGLDKRVGSYQEALAGLTDNMTVLAGGFGLCGIPENLIEEIRRRGVRGLTVVSNNCGIDGFGLGRLLETHQIRKVVGSYVGENALFEQQALSGELEVDLTPQGTLAEKIRAGGAGIPAFFTATGYGTPIAEGKEVREFNGRPYIMETAITGDFAIVKGWKADHFGNVIYRHTAQNFNPLMATAGRITVVEVEEIVAPGELDPAAIHTPGIYRVAQELRDGYYVNLGIGIPTLVANYVPAGMDVMLQSENGLLGMGEFPTEQQLDADMINAGKQTVTARLGASIFDSAQSFAMIRGGHVDLTVLGAFEVDVEGNIASWMIPGKMVKGMGGAMDLVAGAENIIVVMTHAAKGGESKLLPRCTLPLTGANCIRKAIPERLELKHALYEQLEGLIADDAVIASNTSGLPPDELAARMTHPQRLLIAHFWHPPHLIPLVEIVPGSATEPRHLAAVQALLGEMALEAVLLERAAPGFVGNRLQFAVLREALHIVHSGIASAEVVDQVMRASLGRRYAMVGPLEAADMTGLSTVADIARHLFPELATGDEMMALVEQRLQRGDIGQRSGRGFYLWDEARRERIQRRRAHQLRFALKPVILFAPIAALGAVLLTDPGAVAPTFTGLFMEKMVGFVKLYFPVFLLGAVFGKLIELSGFSRSIVAAAIRILGRRHAIPVIVLVCALLTYGGVSLFVVAFAVYPFAAELFRQSGIPKRLIPATVALGAFSFTMDALPGTPQIQNIIPTSFFGTNAWAAPWLGLIGSLFIIAVGLLYLERQRRKAQLKGEGYGTDLLNEPETPDDINLPNPLIAILPLILVGVFNLAFTHWIPQWYGASHELTLPGLAKPITTDVAKITAIWAVEAALVSGILLVVAFGFRNIRGRLAEGSKTAVGGAILAAMNTASEYGFGAVIAALPGFLVLSQALSAIPNPLLNEAISVTLLAGITGSASGGMSIALAAMADNFVAAAHAAHIPLEVLHRVASMASGGMDTLPHNGAVITLLAITGLSHRQAYGGIFAITLIKSAAVLGIGLGIASVLAAAGVRVILNGFGDVEAAKAQVARLGAAPGYHGADLGDAAQIADMMHYAEREFGGADILVNNAGIQHVAPLDQFPVEKWNAILAINLSAVFHTCRLALPGMRERNWGRIINVASVHGLVASKDKSAYVAAKHGVVGLTKTLALETARTPVTCNAICPGWVLTPLVQQQIDKRIAAGTDPQRARDELLAEKQPSQAFVTPEQLGELALFLCSDAAAQAEITILDKNPQSNVLLAPLSLKVGGSIRPEWIFNNGPEPGYDKNGHDGGTRFRFSGDYALTQDTSIIGYYEWGVDLAHALSWDGHYNEDGKRDYQRQLYAGFKDDRYGTLTYGHQYGIYYSVVGIKSDVWDNDGHAGGTGIGISGDYDGGNKPKNSIKYTNDFGPVTLYANYLLPEDDLHTADNLIYRRKGGGGLGFDYKVTKDFTFSAAYSYTDAKIKDNLYNEKDYHQQLSGTALTWQPNNWYIVGTASYYKDYVPSTRQRTLSHFFAGDGYGLEGFVGYTFNIDKPFLKSVQPYVAADSLRLKGDEAYHANHVYLGAGTTIGYGLSVYVERTLANSSDNEPDSTWITVFYDF</sequence>
<evidence type="ECO:0000256" key="7">
    <source>
        <dbReference type="ARBA" id="ARBA00023128"/>
    </source>
</evidence>
<dbReference type="SUPFAM" id="SSF51735">
    <property type="entry name" value="NAD(P)-binding Rossmann-fold domains"/>
    <property type="match status" value="2"/>
</dbReference>
<evidence type="ECO:0000256" key="1">
    <source>
        <dbReference type="ARBA" id="ARBA00004173"/>
    </source>
</evidence>
<dbReference type="GO" id="GO:0016020">
    <property type="term" value="C:membrane"/>
    <property type="evidence" value="ECO:0007669"/>
    <property type="project" value="InterPro"/>
</dbReference>
<keyword evidence="5" id="KW-0808">Transferase</keyword>
<keyword evidence="6" id="KW-0809">Transit peptide</keyword>
<evidence type="ECO:0000313" key="11">
    <source>
        <dbReference type="EMBL" id="EEC70905.1"/>
    </source>
</evidence>
<dbReference type="GO" id="GO:0005739">
    <property type="term" value="C:mitochondrion"/>
    <property type="evidence" value="ECO:0007669"/>
    <property type="project" value="UniProtKB-SubCell"/>
</dbReference>
<dbReference type="InterPro" id="IPR004163">
    <property type="entry name" value="CoA_transf_BS"/>
</dbReference>
<dbReference type="FunFam" id="3.40.50.720:FF:000084">
    <property type="entry name" value="Short-chain dehydrogenase reductase"/>
    <property type="match status" value="1"/>
</dbReference>
<evidence type="ECO:0000259" key="10">
    <source>
        <dbReference type="Pfam" id="PF13609"/>
    </source>
</evidence>
<dbReference type="FunFam" id="3.40.1080.10:FF:000005">
    <property type="entry name" value="3-oxoacid CoA-transferase subunit A"/>
    <property type="match status" value="1"/>
</dbReference>
<dbReference type="PANTHER" id="PTHR13707:SF60">
    <property type="entry name" value="ACETATE COA-TRANSFERASE SUBUNIT ALPHA"/>
    <property type="match status" value="1"/>
</dbReference>
<feature type="transmembrane region" description="Helical" evidence="8">
    <location>
        <begin position="666"/>
        <end position="693"/>
    </location>
</feature>
<feature type="transmembrane region" description="Helical" evidence="8">
    <location>
        <begin position="929"/>
        <end position="951"/>
    </location>
</feature>
<protein>
    <recommendedName>
        <fullName evidence="4">3-oxoacid CoA-transferase</fullName>
        <ecNumber evidence="4">2.8.3.5</ecNumber>
    </recommendedName>
</protein>
<dbReference type="NCBIfam" id="TIGR02429">
    <property type="entry name" value="pcaI_scoA_fam"/>
    <property type="match status" value="1"/>
</dbReference>
<dbReference type="Gene3D" id="1.10.1040.10">
    <property type="entry name" value="N-(1-d-carboxylethyl)-l-norvaline Dehydrogenase, domain 2"/>
    <property type="match status" value="1"/>
</dbReference>
<dbReference type="InterPro" id="IPR033900">
    <property type="entry name" value="Gram_neg_porin_domain"/>
</dbReference>
<dbReference type="Gene3D" id="3.40.1080.10">
    <property type="entry name" value="Glutaconate Coenzyme A-transferase"/>
    <property type="match status" value="2"/>
</dbReference>
<feature type="transmembrane region" description="Helical" evidence="8">
    <location>
        <begin position="801"/>
        <end position="821"/>
    </location>
</feature>
<dbReference type="InterPro" id="IPR023614">
    <property type="entry name" value="Porin_dom_sf"/>
</dbReference>
<keyword evidence="12" id="KW-1185">Reference proteome</keyword>
<dbReference type="InterPro" id="IPR002347">
    <property type="entry name" value="SDR_fam"/>
</dbReference>
<reference evidence="11 12" key="1">
    <citation type="journal article" date="2005" name="PLoS Biol.">
        <title>The genomes of Oryza sativa: a history of duplications.</title>
        <authorList>
            <person name="Yu J."/>
            <person name="Wang J."/>
            <person name="Lin W."/>
            <person name="Li S."/>
            <person name="Li H."/>
            <person name="Zhou J."/>
            <person name="Ni P."/>
            <person name="Dong W."/>
            <person name="Hu S."/>
            <person name="Zeng C."/>
            <person name="Zhang J."/>
            <person name="Zhang Y."/>
            <person name="Li R."/>
            <person name="Xu Z."/>
            <person name="Li S."/>
            <person name="Li X."/>
            <person name="Zheng H."/>
            <person name="Cong L."/>
            <person name="Lin L."/>
            <person name="Yin J."/>
            <person name="Geng J."/>
            <person name="Li G."/>
            <person name="Shi J."/>
            <person name="Liu J."/>
            <person name="Lv H."/>
            <person name="Li J."/>
            <person name="Wang J."/>
            <person name="Deng Y."/>
            <person name="Ran L."/>
            <person name="Shi X."/>
            <person name="Wang X."/>
            <person name="Wu Q."/>
            <person name="Li C."/>
            <person name="Ren X."/>
            <person name="Wang J."/>
            <person name="Wang X."/>
            <person name="Li D."/>
            <person name="Liu D."/>
            <person name="Zhang X."/>
            <person name="Ji Z."/>
            <person name="Zhao W."/>
            <person name="Sun Y."/>
            <person name="Zhang Z."/>
            <person name="Bao J."/>
            <person name="Han Y."/>
            <person name="Dong L."/>
            <person name="Ji J."/>
            <person name="Chen P."/>
            <person name="Wu S."/>
            <person name="Liu J."/>
            <person name="Xiao Y."/>
            <person name="Bu D."/>
            <person name="Tan J."/>
            <person name="Yang L."/>
            <person name="Ye C."/>
            <person name="Zhang J."/>
            <person name="Xu J."/>
            <person name="Zhou Y."/>
            <person name="Yu Y."/>
            <person name="Zhang B."/>
            <person name="Zhuang S."/>
            <person name="Wei H."/>
            <person name="Liu B."/>
            <person name="Lei M."/>
            <person name="Yu H."/>
            <person name="Li Y."/>
            <person name="Xu H."/>
            <person name="Wei S."/>
            <person name="He X."/>
            <person name="Fang L."/>
            <person name="Zhang Z."/>
            <person name="Zhang Y."/>
            <person name="Huang X."/>
            <person name="Su Z."/>
            <person name="Tong W."/>
            <person name="Li J."/>
            <person name="Tong Z."/>
            <person name="Li S."/>
            <person name="Ye J."/>
            <person name="Wang L."/>
            <person name="Fang L."/>
            <person name="Lei T."/>
            <person name="Chen C."/>
            <person name="Chen H."/>
            <person name="Xu Z."/>
            <person name="Li H."/>
            <person name="Huang H."/>
            <person name="Zhang F."/>
            <person name="Xu H."/>
            <person name="Li N."/>
            <person name="Zhao C."/>
            <person name="Li S."/>
            <person name="Dong L."/>
            <person name="Huang Y."/>
            <person name="Li L."/>
            <person name="Xi Y."/>
            <person name="Qi Q."/>
            <person name="Li W."/>
            <person name="Zhang B."/>
            <person name="Hu W."/>
            <person name="Zhang Y."/>
            <person name="Tian X."/>
            <person name="Jiao Y."/>
            <person name="Liang X."/>
            <person name="Jin J."/>
            <person name="Gao L."/>
            <person name="Zheng W."/>
            <person name="Hao B."/>
            <person name="Liu S."/>
            <person name="Wang W."/>
            <person name="Yuan L."/>
            <person name="Cao M."/>
            <person name="McDermott J."/>
            <person name="Samudrala R."/>
            <person name="Wang J."/>
            <person name="Wong G.K."/>
            <person name="Yang H."/>
        </authorList>
    </citation>
    <scope>NUCLEOTIDE SEQUENCE [LARGE SCALE GENOMIC DNA]</scope>
    <source>
        <strain evidence="12">cv. 93-11</strain>
    </source>
</reference>
<keyword evidence="8" id="KW-0472">Membrane</keyword>
<dbReference type="EMBL" id="CM000126">
    <property type="protein sequence ID" value="EEC70905.1"/>
    <property type="molecule type" value="Genomic_DNA"/>
</dbReference>
<dbReference type="SMART" id="SM00882">
    <property type="entry name" value="CoA_trans"/>
    <property type="match status" value="2"/>
</dbReference>
<dbReference type="InterPro" id="IPR012792">
    <property type="entry name" value="3-oxoacid_CoA-transf_A"/>
</dbReference>
<dbReference type="UniPathway" id="UPA00929">
    <property type="reaction ID" value="UER00894"/>
</dbReference>
<dbReference type="PRINTS" id="PR00081">
    <property type="entry name" value="GDHRDH"/>
</dbReference>
<accession>B8AAA5</accession>
<dbReference type="InterPro" id="IPR006108">
    <property type="entry name" value="3HC_DH_C"/>
</dbReference>
<dbReference type="GO" id="GO:0008260">
    <property type="term" value="F:succinyl-CoA:3-oxo-acid CoA-transferase activity"/>
    <property type="evidence" value="ECO:0007669"/>
    <property type="project" value="UniProtKB-EC"/>
</dbReference>
<feature type="domain" description="Porin" evidence="10">
    <location>
        <begin position="1243"/>
        <end position="1485"/>
    </location>
</feature>
<dbReference type="EC" id="2.8.3.5" evidence="4"/>
<dbReference type="CDD" id="cd00342">
    <property type="entry name" value="gram_neg_porins"/>
    <property type="match status" value="1"/>
</dbReference>
<dbReference type="PANTHER" id="PTHR13707">
    <property type="entry name" value="KETOACID-COENZYME A TRANSFERASE"/>
    <property type="match status" value="1"/>
</dbReference>
<dbReference type="Pfam" id="PF01144">
    <property type="entry name" value="CoA_trans"/>
    <property type="match status" value="2"/>
</dbReference>
<evidence type="ECO:0000256" key="5">
    <source>
        <dbReference type="ARBA" id="ARBA00022679"/>
    </source>
</evidence>
<proteinExistence type="inferred from homology"/>
<evidence type="ECO:0000259" key="9">
    <source>
        <dbReference type="Pfam" id="PF00725"/>
    </source>
</evidence>
<dbReference type="SUPFAM" id="SSF48179">
    <property type="entry name" value="6-phosphogluconate dehydrogenase C-terminal domain-like"/>
    <property type="match status" value="1"/>
</dbReference>
<dbReference type="PROSITE" id="PS00061">
    <property type="entry name" value="ADH_SHORT"/>
    <property type="match status" value="1"/>
</dbReference>
<dbReference type="InterPro" id="IPR004165">
    <property type="entry name" value="CoA_trans_fam_I"/>
</dbReference>
<dbReference type="SUPFAM" id="SSF56935">
    <property type="entry name" value="Porins"/>
    <property type="match status" value="1"/>
</dbReference>
<dbReference type="PRINTS" id="PR00080">
    <property type="entry name" value="SDRFAMILY"/>
</dbReference>
<dbReference type="PROSITE" id="PS01273">
    <property type="entry name" value="COA_TRANSF_1"/>
    <property type="match status" value="1"/>
</dbReference>
<dbReference type="GO" id="GO:0016616">
    <property type="term" value="F:oxidoreductase activity, acting on the CH-OH group of donors, NAD or NADP as acceptor"/>
    <property type="evidence" value="ECO:0007669"/>
    <property type="project" value="InterPro"/>
</dbReference>
<comment type="subcellular location">
    <subcellularLocation>
        <location evidence="1">Mitochondrion</location>
    </subcellularLocation>
</comment>
<dbReference type="InterPro" id="IPR013328">
    <property type="entry name" value="6PGD_dom2"/>
</dbReference>
<feature type="transmembrane region" description="Helical" evidence="8">
    <location>
        <begin position="849"/>
        <end position="869"/>
    </location>
</feature>
<dbReference type="GO" id="GO:0006631">
    <property type="term" value="P:fatty acid metabolic process"/>
    <property type="evidence" value="ECO:0007669"/>
    <property type="project" value="InterPro"/>
</dbReference>
<evidence type="ECO:0000256" key="3">
    <source>
        <dbReference type="ARBA" id="ARBA00005612"/>
    </source>
</evidence>
<feature type="domain" description="3-hydroxyacyl-CoA dehydrogenase C-terminal" evidence="9">
    <location>
        <begin position="471"/>
        <end position="568"/>
    </location>
</feature>
<feature type="transmembrane region" description="Helical" evidence="8">
    <location>
        <begin position="1017"/>
        <end position="1039"/>
    </location>
</feature>